<evidence type="ECO:0000313" key="3">
    <source>
        <dbReference type="Proteomes" id="UP000001422"/>
    </source>
</evidence>
<dbReference type="eggNOG" id="COG0451">
    <property type="taxonomic scope" value="Bacteria"/>
</dbReference>
<dbReference type="GO" id="GO:0004029">
    <property type="term" value="F:aldehyde dehydrogenase (NAD+) activity"/>
    <property type="evidence" value="ECO:0007669"/>
    <property type="project" value="TreeGrafter"/>
</dbReference>
<dbReference type="PANTHER" id="PTHR48079">
    <property type="entry name" value="PROTEIN YEEZ"/>
    <property type="match status" value="1"/>
</dbReference>
<dbReference type="SUPFAM" id="SSF51735">
    <property type="entry name" value="NAD(P)-binding Rossmann-fold domains"/>
    <property type="match status" value="1"/>
</dbReference>
<keyword evidence="3" id="KW-1185">Reference proteome</keyword>
<evidence type="ECO:0000259" key="1">
    <source>
        <dbReference type="Pfam" id="PF01370"/>
    </source>
</evidence>
<dbReference type="HOGENOM" id="CLU_007383_11_0_3"/>
<dbReference type="InterPro" id="IPR001509">
    <property type="entry name" value="Epimerase_deHydtase"/>
</dbReference>
<dbReference type="KEGG" id="syw:SYNW2471"/>
<dbReference type="InterPro" id="IPR036291">
    <property type="entry name" value="NAD(P)-bd_dom_sf"/>
</dbReference>
<dbReference type="EMBL" id="BX569695">
    <property type="protein sequence ID" value="CAE08986.1"/>
    <property type="molecule type" value="Genomic_DNA"/>
</dbReference>
<organism evidence="2 3">
    <name type="scientific">Parasynechococcus marenigrum (strain WH8102)</name>
    <dbReference type="NCBI Taxonomy" id="84588"/>
    <lineage>
        <taxon>Bacteria</taxon>
        <taxon>Bacillati</taxon>
        <taxon>Cyanobacteriota</taxon>
        <taxon>Cyanophyceae</taxon>
        <taxon>Synechococcales</taxon>
        <taxon>Prochlorococcaceae</taxon>
        <taxon>Parasynechococcus</taxon>
        <taxon>Parasynechococcus marenigrum</taxon>
    </lineage>
</organism>
<dbReference type="RefSeq" id="WP_011129324.1">
    <property type="nucleotide sequence ID" value="NC_005070.1"/>
</dbReference>
<feature type="domain" description="NAD-dependent epimerase/dehydratase" evidence="1">
    <location>
        <begin position="7"/>
        <end position="211"/>
    </location>
</feature>
<dbReference type="Pfam" id="PF01370">
    <property type="entry name" value="Epimerase"/>
    <property type="match status" value="1"/>
</dbReference>
<accession>Q7U3G1</accession>
<dbReference type="PANTHER" id="PTHR48079:SF6">
    <property type="entry name" value="NAD(P)-BINDING DOMAIN-CONTAINING PROTEIN-RELATED"/>
    <property type="match status" value="1"/>
</dbReference>
<dbReference type="Gene3D" id="3.40.50.720">
    <property type="entry name" value="NAD(P)-binding Rossmann-like Domain"/>
    <property type="match status" value="1"/>
</dbReference>
<dbReference type="STRING" id="84588.SYNW2471"/>
<dbReference type="InterPro" id="IPR051783">
    <property type="entry name" value="NAD(P)-dependent_oxidoreduct"/>
</dbReference>
<reference evidence="2 3" key="1">
    <citation type="journal article" date="2003" name="Nature">
        <title>The genome of a motile marine Synechococcus.</title>
        <authorList>
            <person name="Palenik B."/>
            <person name="Brahamsha B."/>
            <person name="Larimer F."/>
            <person name="Land M."/>
            <person name="Hauser L."/>
            <person name="Chain P."/>
            <person name="Lamerdin J."/>
            <person name="Regala W."/>
            <person name="Allen E.A."/>
            <person name="McCarren J."/>
            <person name="Paulsen I."/>
            <person name="Dufresne A."/>
            <person name="Partensky F."/>
            <person name="Webb E."/>
            <person name="Waterbury J."/>
        </authorList>
    </citation>
    <scope>NUCLEOTIDE SEQUENCE [LARGE SCALE GENOMIC DNA]</scope>
    <source>
        <strain evidence="2 3">WH8102</strain>
    </source>
</reference>
<gene>
    <name evidence="2" type="ordered locus">SYNW2471</name>
</gene>
<evidence type="ECO:0000313" key="2">
    <source>
        <dbReference type="EMBL" id="CAE08986.1"/>
    </source>
</evidence>
<sequence length="287" mass="31448">MDLTIVGCGYVGLALAERLQPRRPQLKLTLTTTNSERLEQLDPLADRVEVCDATNPMQLLAALRQSSSAVFCLGPKGDRQVDANGYRHTFVDSFRCLTSLLPQLRELRQIVYTGSCSIYGDAEGDWVDEQTPPAPSRGHGDVLLESEHLLSGISDRRVCILRLGALYGPGRDLDRRLRGLAGLERPGNGATYSNWLHVADAAGALEAALNAEWAGLVNVVNDEPIQLRDLVGRSLQRQGLAPVRWLGQDEPGSGGRRIRNTRLKQLGYQLQHPRLDQSGVLATSQVP</sequence>
<proteinExistence type="predicted"/>
<dbReference type="GO" id="GO:0005737">
    <property type="term" value="C:cytoplasm"/>
    <property type="evidence" value="ECO:0007669"/>
    <property type="project" value="TreeGrafter"/>
</dbReference>
<dbReference type="AlphaFoldDB" id="Q7U3G1"/>
<protein>
    <recommendedName>
        <fullName evidence="1">NAD-dependent epimerase/dehydratase domain-containing protein</fullName>
    </recommendedName>
</protein>
<dbReference type="Proteomes" id="UP000001422">
    <property type="component" value="Chromosome"/>
</dbReference>
<name>Q7U3G1_PARMW</name>